<proteinExistence type="predicted"/>
<organism evidence="2 3">
    <name type="scientific">Microbacterium ulmi</name>
    <dbReference type="NCBI Taxonomy" id="179095"/>
    <lineage>
        <taxon>Bacteria</taxon>
        <taxon>Bacillati</taxon>
        <taxon>Actinomycetota</taxon>
        <taxon>Actinomycetes</taxon>
        <taxon>Micrococcales</taxon>
        <taxon>Microbacteriaceae</taxon>
        <taxon>Microbacterium</taxon>
    </lineage>
</organism>
<reference evidence="2 3" key="1">
    <citation type="submission" date="2020-05" db="EMBL/GenBank/DDBJ databases">
        <title>MicrobeNet Type strains.</title>
        <authorList>
            <person name="Nicholson A.C."/>
        </authorList>
    </citation>
    <scope>NUCLEOTIDE SEQUENCE [LARGE SCALE GENOMIC DNA]</scope>
    <source>
        <strain evidence="2 3">JCM 14282</strain>
    </source>
</reference>
<comment type="caution">
    <text evidence="2">The sequence shown here is derived from an EMBL/GenBank/DDBJ whole genome shotgun (WGS) entry which is preliminary data.</text>
</comment>
<evidence type="ECO:0000313" key="2">
    <source>
        <dbReference type="EMBL" id="NNH02592.1"/>
    </source>
</evidence>
<dbReference type="AlphaFoldDB" id="A0A7Y2PZT8"/>
<dbReference type="Proteomes" id="UP000543598">
    <property type="component" value="Unassembled WGS sequence"/>
</dbReference>
<dbReference type="EMBL" id="JABEMB010000001">
    <property type="protein sequence ID" value="NNH02592.1"/>
    <property type="molecule type" value="Genomic_DNA"/>
</dbReference>
<dbReference type="Pfam" id="PF12728">
    <property type="entry name" value="HTH_17"/>
    <property type="match status" value="1"/>
</dbReference>
<gene>
    <name evidence="2" type="ORF">HLA99_01750</name>
</gene>
<dbReference type="InterPro" id="IPR010093">
    <property type="entry name" value="SinI_DNA-bd"/>
</dbReference>
<dbReference type="GO" id="GO:0003677">
    <property type="term" value="F:DNA binding"/>
    <property type="evidence" value="ECO:0007669"/>
    <property type="project" value="InterPro"/>
</dbReference>
<dbReference type="RefSeq" id="WP_167041330.1">
    <property type="nucleotide sequence ID" value="NZ_BAAANA010000003.1"/>
</dbReference>
<evidence type="ECO:0000259" key="1">
    <source>
        <dbReference type="Pfam" id="PF12728"/>
    </source>
</evidence>
<protein>
    <submittedName>
        <fullName evidence="2">Helix-turn-helix domain-containing protein</fullName>
    </submittedName>
</protein>
<accession>A0A7Y2PZT8</accession>
<dbReference type="InterPro" id="IPR009061">
    <property type="entry name" value="DNA-bd_dom_put_sf"/>
</dbReference>
<feature type="domain" description="Helix-turn-helix" evidence="1">
    <location>
        <begin position="8"/>
        <end position="59"/>
    </location>
</feature>
<evidence type="ECO:0000313" key="3">
    <source>
        <dbReference type="Proteomes" id="UP000543598"/>
    </source>
</evidence>
<sequence length="61" mass="7277">MDQTTPVLLTSREVADLLRVPLRTVEDWRVTRSGPPWLKLGRHVRYDRDELLAWVKERRHG</sequence>
<keyword evidence="3" id="KW-1185">Reference proteome</keyword>
<dbReference type="InterPro" id="IPR036388">
    <property type="entry name" value="WH-like_DNA-bd_sf"/>
</dbReference>
<dbReference type="InterPro" id="IPR041657">
    <property type="entry name" value="HTH_17"/>
</dbReference>
<dbReference type="Gene3D" id="1.10.10.10">
    <property type="entry name" value="Winged helix-like DNA-binding domain superfamily/Winged helix DNA-binding domain"/>
    <property type="match status" value="1"/>
</dbReference>
<dbReference type="SUPFAM" id="SSF46955">
    <property type="entry name" value="Putative DNA-binding domain"/>
    <property type="match status" value="1"/>
</dbReference>
<name>A0A7Y2PZT8_9MICO</name>
<dbReference type="NCBIfam" id="TIGR01764">
    <property type="entry name" value="excise"/>
    <property type="match status" value="1"/>
</dbReference>